<dbReference type="RefSeq" id="WP_379818177.1">
    <property type="nucleotide sequence ID" value="NZ_JBHUDH010000038.1"/>
</dbReference>
<dbReference type="PANTHER" id="PTHR30535">
    <property type="entry name" value="VITAMIN B12-BINDING PROTEIN"/>
    <property type="match status" value="1"/>
</dbReference>
<dbReference type="InterPro" id="IPR050902">
    <property type="entry name" value="ABC_Transporter_SBP"/>
</dbReference>
<dbReference type="GO" id="GO:0005886">
    <property type="term" value="C:plasma membrane"/>
    <property type="evidence" value="ECO:0007669"/>
    <property type="project" value="UniProtKB-SubCell"/>
</dbReference>
<evidence type="ECO:0000259" key="2">
    <source>
        <dbReference type="PROSITE" id="PS50983"/>
    </source>
</evidence>
<evidence type="ECO:0000313" key="4">
    <source>
        <dbReference type="Proteomes" id="UP001597111"/>
    </source>
</evidence>
<keyword evidence="1" id="KW-0732">Signal</keyword>
<dbReference type="PROSITE" id="PS50983">
    <property type="entry name" value="FE_B12_PBP"/>
    <property type="match status" value="1"/>
</dbReference>
<dbReference type="InterPro" id="IPR002491">
    <property type="entry name" value="ABC_transptr_periplasmic_BD"/>
</dbReference>
<evidence type="ECO:0000256" key="1">
    <source>
        <dbReference type="ARBA" id="ARBA00022729"/>
    </source>
</evidence>
<dbReference type="Gene3D" id="3.40.50.1980">
    <property type="entry name" value="Nitrogenase molybdenum iron protein domain"/>
    <property type="match status" value="2"/>
</dbReference>
<dbReference type="PANTHER" id="PTHR30535:SF34">
    <property type="entry name" value="MOLYBDATE-BINDING PROTEIN MOLA"/>
    <property type="match status" value="1"/>
</dbReference>
<gene>
    <name evidence="3" type="ORF">ACFR9S_04815</name>
</gene>
<comment type="caution">
    <text evidence="3">The sequence shown here is derived from an EMBL/GenBank/DDBJ whole genome shotgun (WGS) entry which is preliminary data.</text>
</comment>
<dbReference type="NCBIfam" id="TIGR04281">
    <property type="entry name" value="peripla_PGF_1"/>
    <property type="match status" value="1"/>
</dbReference>
<keyword evidence="4" id="KW-1185">Reference proteome</keyword>
<dbReference type="SUPFAM" id="SSF53807">
    <property type="entry name" value="Helical backbone' metal receptor"/>
    <property type="match status" value="1"/>
</dbReference>
<evidence type="ECO:0000313" key="3">
    <source>
        <dbReference type="EMBL" id="MFD1525627.1"/>
    </source>
</evidence>
<sequence length="384" mass="39224">MRTRTTLLIVLCTLLVSVAPAGAVGATGAPTAHASVDNAAVQQSVPDCSYPLSSTDATGTEVTIEEAPETVTTLGPSAAQTMWEIGGKEQVVGLDQNAEYLADAESRTNVSAAGFGYSTEAVVGTEADLVLAANIVTNDTVAALRDAGMTVYKFEQATSIEDVANKTALIGQLTGNCEGAAEANAWMNANVDTATEITADLDRPGALVPLGGGFVVGNETFIDAMVTAAGGQNVAAERYGSGYSEASDEVIVELDPEIIVFQPWMAGYIGQEPYSLTTAGENNASVVVDANYLSQPAPRSVVYATRNLTEGFHPDAAANAEWTARGDVSVETATPTPTETVAMTETATATETATQETATEGPGFGAGAAVAALGAGAALLARRD</sequence>
<protein>
    <submittedName>
        <fullName evidence="3">PGF-CTERM-anchored ABC transporter substrate-binding protein</fullName>
    </submittedName>
</protein>
<dbReference type="InterPro" id="IPR026371">
    <property type="entry name" value="PGF_CTERM"/>
</dbReference>
<dbReference type="InterPro" id="IPR026469">
    <property type="entry name" value="Peripla_PGF_1"/>
</dbReference>
<dbReference type="AlphaFoldDB" id="A0ABD6B4J6"/>
<dbReference type="Pfam" id="PF01497">
    <property type="entry name" value="Peripla_BP_2"/>
    <property type="match status" value="1"/>
</dbReference>
<dbReference type="GO" id="GO:0030115">
    <property type="term" value="C:S-layer"/>
    <property type="evidence" value="ECO:0007669"/>
    <property type="project" value="UniProtKB-SubCell"/>
</dbReference>
<proteinExistence type="predicted"/>
<accession>A0ABD6B4J6</accession>
<dbReference type="EMBL" id="JBHUDH010000038">
    <property type="protein sequence ID" value="MFD1525627.1"/>
    <property type="molecule type" value="Genomic_DNA"/>
</dbReference>
<reference evidence="3 4" key="1">
    <citation type="journal article" date="2019" name="Int. J. Syst. Evol. Microbiol.">
        <title>The Global Catalogue of Microorganisms (GCM) 10K type strain sequencing project: providing services to taxonomists for standard genome sequencing and annotation.</title>
        <authorList>
            <consortium name="The Broad Institute Genomics Platform"/>
            <consortium name="The Broad Institute Genome Sequencing Center for Infectious Disease"/>
            <person name="Wu L."/>
            <person name="Ma J."/>
        </authorList>
    </citation>
    <scope>NUCLEOTIDE SEQUENCE [LARGE SCALE GENOMIC DNA]</scope>
    <source>
        <strain evidence="3 4">CGMCC 1.12285</strain>
    </source>
</reference>
<organism evidence="3 4">
    <name type="scientific">Halolamina salina</name>
    <dbReference type="NCBI Taxonomy" id="1220023"/>
    <lineage>
        <taxon>Archaea</taxon>
        <taxon>Methanobacteriati</taxon>
        <taxon>Methanobacteriota</taxon>
        <taxon>Stenosarchaea group</taxon>
        <taxon>Halobacteria</taxon>
        <taxon>Halobacteriales</taxon>
        <taxon>Haloferacaceae</taxon>
    </lineage>
</organism>
<dbReference type="NCBIfam" id="TIGR04126">
    <property type="entry name" value="PGF_CTERM"/>
    <property type="match status" value="1"/>
</dbReference>
<feature type="domain" description="Fe/B12 periplasmic-binding" evidence="2">
    <location>
        <begin position="70"/>
        <end position="316"/>
    </location>
</feature>
<name>A0ABD6B4J6_9EURY</name>
<dbReference type="Proteomes" id="UP001597111">
    <property type="component" value="Unassembled WGS sequence"/>
</dbReference>